<accession>A0A3R9X9T3</accession>
<evidence type="ECO:0000313" key="4">
    <source>
        <dbReference type="Proteomes" id="UP000274661"/>
    </source>
</evidence>
<keyword evidence="2" id="KW-0547">Nucleotide-binding</keyword>
<dbReference type="InterPro" id="IPR006905">
    <property type="entry name" value="Flavin_halogenase"/>
</dbReference>
<proteinExistence type="predicted"/>
<dbReference type="InterPro" id="IPR033856">
    <property type="entry name" value="Trp_halogen"/>
</dbReference>
<dbReference type="PANTHER" id="PTHR43747:SF4">
    <property type="entry name" value="FLAVIN-DEPENDENT TRYPTOPHAN HALOGENASE"/>
    <property type="match status" value="1"/>
</dbReference>
<dbReference type="Pfam" id="PF04820">
    <property type="entry name" value="Trp_halogenase"/>
    <property type="match status" value="1"/>
</dbReference>
<dbReference type="AlphaFoldDB" id="A0A3R9X9T3"/>
<evidence type="ECO:0000256" key="1">
    <source>
        <dbReference type="PIRSR" id="PIRSR011396-1"/>
    </source>
</evidence>
<dbReference type="GO" id="GO:0000166">
    <property type="term" value="F:nucleotide binding"/>
    <property type="evidence" value="ECO:0007669"/>
    <property type="project" value="UniProtKB-KW"/>
</dbReference>
<name>A0A3R9X9T3_9SPHN</name>
<dbReference type="Gene3D" id="3.50.50.60">
    <property type="entry name" value="FAD/NAD(P)-binding domain"/>
    <property type="match status" value="1"/>
</dbReference>
<evidence type="ECO:0000256" key="2">
    <source>
        <dbReference type="PIRSR" id="PIRSR011396-2"/>
    </source>
</evidence>
<dbReference type="PIRSF" id="PIRSF011396">
    <property type="entry name" value="Trp_halogenase"/>
    <property type="match status" value="1"/>
</dbReference>
<dbReference type="PANTHER" id="PTHR43747">
    <property type="entry name" value="FAD-BINDING PROTEIN"/>
    <property type="match status" value="1"/>
</dbReference>
<comment type="caution">
    <text evidence="3">The sequence shown here is derived from an EMBL/GenBank/DDBJ whole genome shotgun (WGS) entry which is preliminary data.</text>
</comment>
<dbReference type="EMBL" id="RWJF01000001">
    <property type="protein sequence ID" value="RST32087.1"/>
    <property type="molecule type" value="Genomic_DNA"/>
</dbReference>
<sequence length="490" mass="53669">MAACLLQQRWGSRGTRITLIESSAIPIIGVGEGSTPQLKAFFDALGIAEREWMPRCHATYKTGIQFRGWSDRPGFDQYFHPFPTALDVHTAGDFFHHCRLRRLGVDVPAHPDLFFLPARLAAAAKAPLPAADFPFDTSYGYHFDAALMGSFLREVATSRGVVHADARIVETVLAPDGDVEALLGDDGRRFEADLFVDASGFRALILEGALGEPHRSFAENLFNDRAVVAPTPLPAEGPGVCTRSTALSAGWAWHIPLTSRIGNGYVYSSRHCSDEAAASEFRSHVGLAADAEVRHLEMKVGRLERSWVRNALAVGLAQGFVEPLEATALHVVLATVEDFIAAFEQEGATDRTRADFNRGCASRIEGIRDYIVAHYRAAPRGDTRYWQEATGHDQLSDSLKALFTCWFTGRDMVEEIDRQGIAAYYPAISWHCLFGGYGNFPSVLSPVPDNVRAADMARVEHFLTACAGHYPAHSAALERLDRAERVGSPG</sequence>
<dbReference type="InterPro" id="IPR036188">
    <property type="entry name" value="FAD/NAD-bd_sf"/>
</dbReference>
<dbReference type="GO" id="GO:0004497">
    <property type="term" value="F:monooxygenase activity"/>
    <property type="evidence" value="ECO:0007669"/>
    <property type="project" value="InterPro"/>
</dbReference>
<protein>
    <submittedName>
        <fullName evidence="3">Tryptophan 7-halogenase</fullName>
    </submittedName>
</protein>
<dbReference type="InterPro" id="IPR050816">
    <property type="entry name" value="Flavin-dep_Halogenase_NPB"/>
</dbReference>
<feature type="active site" evidence="1">
    <location>
        <position position="61"/>
    </location>
</feature>
<dbReference type="SUPFAM" id="SSF51905">
    <property type="entry name" value="FAD/NAD(P)-binding domain"/>
    <property type="match status" value="1"/>
</dbReference>
<feature type="binding site" evidence="2">
    <location>
        <position position="61"/>
    </location>
    <ligand>
        <name>7-chloro-L-tryptophan</name>
        <dbReference type="ChEBI" id="CHEBI:58713"/>
    </ligand>
</feature>
<dbReference type="Proteomes" id="UP000274661">
    <property type="component" value="Unassembled WGS sequence"/>
</dbReference>
<keyword evidence="2" id="KW-0274">FAD</keyword>
<reference evidence="3 4" key="1">
    <citation type="submission" date="2018-12" db="EMBL/GenBank/DDBJ databases">
        <title>Sphingomonas sp. HMF7854 Genome sequencing and assembly.</title>
        <authorList>
            <person name="Cha I."/>
            <person name="Kang H."/>
            <person name="Kim H."/>
            <person name="Kang J."/>
            <person name="Joh K."/>
        </authorList>
    </citation>
    <scope>NUCLEOTIDE SEQUENCE [LARGE SCALE GENOMIC DNA]</scope>
    <source>
        <strain evidence="3 4">HMF7854</strain>
    </source>
</reference>
<keyword evidence="4" id="KW-1185">Reference proteome</keyword>
<organism evidence="3 4">
    <name type="scientific">Sphingomonas ginkgonis</name>
    <dbReference type="NCBI Taxonomy" id="2315330"/>
    <lineage>
        <taxon>Bacteria</taxon>
        <taxon>Pseudomonadati</taxon>
        <taxon>Pseudomonadota</taxon>
        <taxon>Alphaproteobacteria</taxon>
        <taxon>Sphingomonadales</taxon>
        <taxon>Sphingomonadaceae</taxon>
        <taxon>Sphingomonas</taxon>
    </lineage>
</organism>
<gene>
    <name evidence="3" type="ORF">HMF7854_02765</name>
</gene>
<feature type="binding site" evidence="2">
    <location>
        <position position="325"/>
    </location>
    <ligand>
        <name>L-tryptophan</name>
        <dbReference type="ChEBI" id="CHEBI:57912"/>
    </ligand>
</feature>
<evidence type="ECO:0000313" key="3">
    <source>
        <dbReference type="EMBL" id="RST32087.1"/>
    </source>
</evidence>
<dbReference type="OrthoDB" id="462203at2"/>
<feature type="binding site" evidence="2">
    <location>
        <position position="316"/>
    </location>
    <ligand>
        <name>FAD</name>
        <dbReference type="ChEBI" id="CHEBI:57692"/>
    </ligand>
</feature>
<keyword evidence="2" id="KW-0285">Flavoprotein</keyword>